<reference evidence="2" key="1">
    <citation type="journal article" date="2022" name="bioRxiv">
        <title>Sequencing and chromosome-scale assembly of the giantPleurodeles waltlgenome.</title>
        <authorList>
            <person name="Brown T."/>
            <person name="Elewa A."/>
            <person name="Iarovenko S."/>
            <person name="Subramanian E."/>
            <person name="Araus A.J."/>
            <person name="Petzold A."/>
            <person name="Susuki M."/>
            <person name="Suzuki K.-i.T."/>
            <person name="Hayashi T."/>
            <person name="Toyoda A."/>
            <person name="Oliveira C."/>
            <person name="Osipova E."/>
            <person name="Leigh N.D."/>
            <person name="Simon A."/>
            <person name="Yun M.H."/>
        </authorList>
    </citation>
    <scope>NUCLEOTIDE SEQUENCE</scope>
    <source>
        <strain evidence="2">20211129_DDA</strain>
        <tissue evidence="2">Liver</tissue>
    </source>
</reference>
<feature type="compositionally biased region" description="Basic and acidic residues" evidence="1">
    <location>
        <begin position="14"/>
        <end position="47"/>
    </location>
</feature>
<organism evidence="2 3">
    <name type="scientific">Pleurodeles waltl</name>
    <name type="common">Iberian ribbed newt</name>
    <dbReference type="NCBI Taxonomy" id="8319"/>
    <lineage>
        <taxon>Eukaryota</taxon>
        <taxon>Metazoa</taxon>
        <taxon>Chordata</taxon>
        <taxon>Craniata</taxon>
        <taxon>Vertebrata</taxon>
        <taxon>Euteleostomi</taxon>
        <taxon>Amphibia</taxon>
        <taxon>Batrachia</taxon>
        <taxon>Caudata</taxon>
        <taxon>Salamandroidea</taxon>
        <taxon>Salamandridae</taxon>
        <taxon>Pleurodelinae</taxon>
        <taxon>Pleurodeles</taxon>
    </lineage>
</organism>
<evidence type="ECO:0000256" key="1">
    <source>
        <dbReference type="SAM" id="MobiDB-lite"/>
    </source>
</evidence>
<gene>
    <name evidence="2" type="ORF">NDU88_002005</name>
</gene>
<evidence type="ECO:0000313" key="3">
    <source>
        <dbReference type="Proteomes" id="UP001066276"/>
    </source>
</evidence>
<accession>A0AAV7MLE9</accession>
<proteinExistence type="predicted"/>
<dbReference type="AlphaFoldDB" id="A0AAV7MLE9"/>
<name>A0AAV7MLE9_PLEWA</name>
<dbReference type="EMBL" id="JANPWB010000013">
    <property type="protein sequence ID" value="KAJ1104595.1"/>
    <property type="molecule type" value="Genomic_DNA"/>
</dbReference>
<dbReference type="Proteomes" id="UP001066276">
    <property type="component" value="Chromosome 9"/>
</dbReference>
<evidence type="ECO:0000313" key="2">
    <source>
        <dbReference type="EMBL" id="KAJ1104595.1"/>
    </source>
</evidence>
<sequence length="66" mass="7351">MTTWLGQRSPPGRADLEGHQQRPEREERRPEGPGREDSSRTTVDRAARAGAQISIGGAGKRAWPWE</sequence>
<keyword evidence="3" id="KW-1185">Reference proteome</keyword>
<comment type="caution">
    <text evidence="2">The sequence shown here is derived from an EMBL/GenBank/DDBJ whole genome shotgun (WGS) entry which is preliminary data.</text>
</comment>
<feature type="region of interest" description="Disordered" evidence="1">
    <location>
        <begin position="1"/>
        <end position="66"/>
    </location>
</feature>
<protein>
    <submittedName>
        <fullName evidence="2">Uncharacterized protein</fullName>
    </submittedName>
</protein>